<dbReference type="Proteomes" id="UP000325945">
    <property type="component" value="Unassembled WGS sequence"/>
</dbReference>
<dbReference type="EMBL" id="ML741761">
    <property type="protein sequence ID" value="KAE8333909.1"/>
    <property type="molecule type" value="Genomic_DNA"/>
</dbReference>
<sequence length="52" mass="5834">MKRKCWFAFLNHDCQGSLLPLNMCSMISLAPTPAPPLEETSEIASMAMFLLF</sequence>
<organism evidence="1 2">
    <name type="scientific">Aspergillus sergii</name>
    <dbReference type="NCBI Taxonomy" id="1034303"/>
    <lineage>
        <taxon>Eukaryota</taxon>
        <taxon>Fungi</taxon>
        <taxon>Dikarya</taxon>
        <taxon>Ascomycota</taxon>
        <taxon>Pezizomycotina</taxon>
        <taxon>Eurotiomycetes</taxon>
        <taxon>Eurotiomycetidae</taxon>
        <taxon>Eurotiales</taxon>
        <taxon>Aspergillaceae</taxon>
        <taxon>Aspergillus</taxon>
        <taxon>Aspergillus subgen. Circumdati</taxon>
    </lineage>
</organism>
<dbReference type="AlphaFoldDB" id="A0A5N6XP66"/>
<evidence type="ECO:0000313" key="1">
    <source>
        <dbReference type="EMBL" id="KAE8333909.1"/>
    </source>
</evidence>
<keyword evidence="2" id="KW-1185">Reference proteome</keyword>
<protein>
    <submittedName>
        <fullName evidence="1">Uncharacterized protein</fullName>
    </submittedName>
</protein>
<reference evidence="2" key="1">
    <citation type="submission" date="2019-04" db="EMBL/GenBank/DDBJ databases">
        <title>Friends and foes A comparative genomics studyof 23 Aspergillus species from section Flavi.</title>
        <authorList>
            <consortium name="DOE Joint Genome Institute"/>
            <person name="Kjaerbolling I."/>
            <person name="Vesth T."/>
            <person name="Frisvad J.C."/>
            <person name="Nybo J.L."/>
            <person name="Theobald S."/>
            <person name="Kildgaard S."/>
            <person name="Isbrandt T."/>
            <person name="Kuo A."/>
            <person name="Sato A."/>
            <person name="Lyhne E.K."/>
            <person name="Kogle M.E."/>
            <person name="Wiebenga A."/>
            <person name="Kun R.S."/>
            <person name="Lubbers R.J."/>
            <person name="Makela M.R."/>
            <person name="Barry K."/>
            <person name="Chovatia M."/>
            <person name="Clum A."/>
            <person name="Daum C."/>
            <person name="Haridas S."/>
            <person name="He G."/>
            <person name="LaButti K."/>
            <person name="Lipzen A."/>
            <person name="Mondo S."/>
            <person name="Riley R."/>
            <person name="Salamov A."/>
            <person name="Simmons B.A."/>
            <person name="Magnuson J.K."/>
            <person name="Henrissat B."/>
            <person name="Mortensen U.H."/>
            <person name="Larsen T.O."/>
            <person name="Devries R.P."/>
            <person name="Grigoriev I.V."/>
            <person name="Machida M."/>
            <person name="Baker S.E."/>
            <person name="Andersen M.R."/>
        </authorList>
    </citation>
    <scope>NUCLEOTIDE SEQUENCE [LARGE SCALE GENOMIC DNA]</scope>
    <source>
        <strain evidence="2">CBS 130017</strain>
    </source>
</reference>
<gene>
    <name evidence="1" type="ORF">BDV39DRAFT_165395</name>
</gene>
<proteinExistence type="predicted"/>
<name>A0A5N6XP66_9EURO</name>
<evidence type="ECO:0000313" key="2">
    <source>
        <dbReference type="Proteomes" id="UP000325945"/>
    </source>
</evidence>
<accession>A0A5N6XP66</accession>